<evidence type="ECO:0000313" key="10">
    <source>
        <dbReference type="EMBL" id="KAK8890447.1"/>
    </source>
</evidence>
<evidence type="ECO:0000256" key="7">
    <source>
        <dbReference type="ARBA" id="ARBA00023049"/>
    </source>
</evidence>
<keyword evidence="11" id="KW-1185">Reference proteome</keyword>
<comment type="similarity">
    <text evidence="2">Belongs to the peptidase M8 family.</text>
</comment>
<dbReference type="SUPFAM" id="SSF55486">
    <property type="entry name" value="Metalloproteases ('zincins'), catalytic domain"/>
    <property type="match status" value="1"/>
</dbReference>
<proteinExistence type="inferred from homology"/>
<sequence>MLFILFHLIINHQILARCDHDDIQKQIPDPFNETFPNTPIILDDEEAKPIRIYFDLKNVKLTILGEDSAVNKSSSAYIKAADIYQSLEISLNNLADYCSRLLKVKPLKKPITPPNYVHDIACSSKPVEADLFIAVKVRSYTVGSKILGQAFYSQTNPTDGRPIIGGMYLNKYYFPETPQNENSLERLFFTTIFHEMCHVFGISGSATRGWINKSSGTRYQPFPSYKYFNSTYQKTFTVIHTPAAHRYIEQRFGITEFAPGYPAGIEIEDGGGSGTAGSHPESRVYLSETMCGIFVGYTFISNLTLSLLDDTGWYYVDYSMGELYPWGDGRSLGYRNITKYENNTLNTYLAIEPIKNFINTAPQLAYPKHYMCWPGSEKKQSCHYDFRAKAFCSPLTTFSCDNQKNSDDRQCCKMKQFTNPLNWPIRGDREEFDYLIFKVPNTTLRCQDKTLNQNKEFQNAGELYSDDSMCAMSTLRRKDKQNAYINDDIDVDESPGCYKMMCDSNDTLYVTVNSDTQICEYENQKIVFNGMDGYLSCPSPSLLCGMKSFIRRPLLGEQVETDFPNTEFISENNTDDADNQNKDGKSNKYSKKIVIIAAALGVAFGIIASAIAIYFIRKYSSRNYGKFNSKKQRIMTSSDNINVQINDSSSEETEAEKL</sequence>
<evidence type="ECO:0000256" key="5">
    <source>
        <dbReference type="ARBA" id="ARBA00022801"/>
    </source>
</evidence>
<dbReference type="Gene3D" id="3.90.132.10">
    <property type="entry name" value="Leishmanolysin , domain 2"/>
    <property type="match status" value="1"/>
</dbReference>
<evidence type="ECO:0000256" key="3">
    <source>
        <dbReference type="ARBA" id="ARBA00022670"/>
    </source>
</evidence>
<reference evidence="10 11" key="1">
    <citation type="submission" date="2024-04" db="EMBL/GenBank/DDBJ databases">
        <title>Tritrichomonas musculus Genome.</title>
        <authorList>
            <person name="Alves-Ferreira E."/>
            <person name="Grigg M."/>
            <person name="Lorenzi H."/>
            <person name="Galac M."/>
        </authorList>
    </citation>
    <scope>NUCLEOTIDE SEQUENCE [LARGE SCALE GENOMIC DNA]</scope>
    <source>
        <strain evidence="10 11">EAF2021</strain>
    </source>
</reference>
<keyword evidence="3" id="KW-0645">Protease</keyword>
<name>A0ABR2KJ47_9EUKA</name>
<dbReference type="EMBL" id="JAPFFF010000005">
    <property type="protein sequence ID" value="KAK8890447.1"/>
    <property type="molecule type" value="Genomic_DNA"/>
</dbReference>
<comment type="cofactor">
    <cofactor evidence="1">
        <name>Zn(2+)</name>
        <dbReference type="ChEBI" id="CHEBI:29105"/>
    </cofactor>
</comment>
<feature type="chain" id="PRO_5046734468" description="GP63-like" evidence="9">
    <location>
        <begin position="17"/>
        <end position="658"/>
    </location>
</feature>
<feature type="signal peptide" evidence="9">
    <location>
        <begin position="1"/>
        <end position="16"/>
    </location>
</feature>
<evidence type="ECO:0000256" key="6">
    <source>
        <dbReference type="ARBA" id="ARBA00022833"/>
    </source>
</evidence>
<keyword evidence="7" id="KW-0482">Metalloprotease</keyword>
<dbReference type="Proteomes" id="UP001470230">
    <property type="component" value="Unassembled WGS sequence"/>
</dbReference>
<keyword evidence="8" id="KW-0472">Membrane</keyword>
<keyword evidence="4" id="KW-0479">Metal-binding</keyword>
<evidence type="ECO:0000256" key="4">
    <source>
        <dbReference type="ARBA" id="ARBA00022723"/>
    </source>
</evidence>
<keyword evidence="8" id="KW-0812">Transmembrane</keyword>
<protein>
    <recommendedName>
        <fullName evidence="12">GP63-like</fullName>
    </recommendedName>
</protein>
<keyword evidence="5" id="KW-0378">Hydrolase</keyword>
<evidence type="ECO:0000256" key="9">
    <source>
        <dbReference type="SAM" id="SignalP"/>
    </source>
</evidence>
<evidence type="ECO:0008006" key="12">
    <source>
        <dbReference type="Google" id="ProtNLM"/>
    </source>
</evidence>
<dbReference type="InterPro" id="IPR001577">
    <property type="entry name" value="Peptidase_M8"/>
</dbReference>
<keyword evidence="9" id="KW-0732">Signal</keyword>
<gene>
    <name evidence="10" type="ORF">M9Y10_035223</name>
</gene>
<dbReference type="PANTHER" id="PTHR10942:SF0">
    <property type="entry name" value="LEISHMANOLYSIN-LIKE PEPTIDASE"/>
    <property type="match status" value="1"/>
</dbReference>
<comment type="caution">
    <text evidence="10">The sequence shown here is derived from an EMBL/GenBank/DDBJ whole genome shotgun (WGS) entry which is preliminary data.</text>
</comment>
<keyword evidence="6" id="KW-0862">Zinc</keyword>
<dbReference type="Gene3D" id="3.10.170.20">
    <property type="match status" value="1"/>
</dbReference>
<organism evidence="10 11">
    <name type="scientific">Tritrichomonas musculus</name>
    <dbReference type="NCBI Taxonomy" id="1915356"/>
    <lineage>
        <taxon>Eukaryota</taxon>
        <taxon>Metamonada</taxon>
        <taxon>Parabasalia</taxon>
        <taxon>Tritrichomonadida</taxon>
        <taxon>Tritrichomonadidae</taxon>
        <taxon>Tritrichomonas</taxon>
    </lineage>
</organism>
<dbReference type="PANTHER" id="PTHR10942">
    <property type="entry name" value="LEISHMANOLYSIN-LIKE PEPTIDASE"/>
    <property type="match status" value="1"/>
</dbReference>
<dbReference type="Pfam" id="PF01457">
    <property type="entry name" value="Peptidase_M8"/>
    <property type="match status" value="1"/>
</dbReference>
<evidence type="ECO:0000256" key="2">
    <source>
        <dbReference type="ARBA" id="ARBA00005860"/>
    </source>
</evidence>
<evidence type="ECO:0000313" key="11">
    <source>
        <dbReference type="Proteomes" id="UP001470230"/>
    </source>
</evidence>
<accession>A0ABR2KJ47</accession>
<evidence type="ECO:0000256" key="8">
    <source>
        <dbReference type="SAM" id="Phobius"/>
    </source>
</evidence>
<evidence type="ECO:0000256" key="1">
    <source>
        <dbReference type="ARBA" id="ARBA00001947"/>
    </source>
</evidence>
<keyword evidence="8" id="KW-1133">Transmembrane helix</keyword>
<feature type="transmembrane region" description="Helical" evidence="8">
    <location>
        <begin position="593"/>
        <end position="616"/>
    </location>
</feature>